<accession>A0A2I1K957</accession>
<keyword evidence="2 8" id="KW-0813">Transport</keyword>
<dbReference type="NCBIfam" id="TIGR01726">
    <property type="entry name" value="HEQRo_perm_3TM"/>
    <property type="match status" value="1"/>
</dbReference>
<gene>
    <name evidence="10" type="ORF">CYJ27_01580</name>
</gene>
<dbReference type="GO" id="GO:0022857">
    <property type="term" value="F:transmembrane transporter activity"/>
    <property type="evidence" value="ECO:0007669"/>
    <property type="project" value="InterPro"/>
</dbReference>
<evidence type="ECO:0000256" key="7">
    <source>
        <dbReference type="ARBA" id="ARBA00023136"/>
    </source>
</evidence>
<dbReference type="InterPro" id="IPR043429">
    <property type="entry name" value="ArtM/GltK/GlnP/TcyL/YhdX-like"/>
</dbReference>
<evidence type="ECO:0000313" key="11">
    <source>
        <dbReference type="Proteomes" id="UP000234775"/>
    </source>
</evidence>
<feature type="transmembrane region" description="Helical" evidence="8">
    <location>
        <begin position="58"/>
        <end position="79"/>
    </location>
</feature>
<dbReference type="Proteomes" id="UP000234775">
    <property type="component" value="Unassembled WGS sequence"/>
</dbReference>
<sequence>MINLLETYSSLLWAGFCNTWLVSLLALFFSTIIGSLIGMMQTSTYLGIRKIGNIYVEFFRNIPLLVICMFFYVVIPLYFVKINGFTAGLLGLTIYTSAFIADIVKGGIQSVPEGQKEVGLSQGFTKRQVMRYIIFPQAIRLSLPPLGNQFINLVKNSSVLAMVAGLDIMYYGDVIASETFATFESYILVGMCYLVITVPLTYLMKKLERHLALQ</sequence>
<keyword evidence="6 8" id="KW-1133">Transmembrane helix</keyword>
<dbReference type="RefSeq" id="WP_101659506.1">
    <property type="nucleotide sequence ID" value="NZ_CP118095.1"/>
</dbReference>
<dbReference type="PROSITE" id="PS50928">
    <property type="entry name" value="ABC_TM1"/>
    <property type="match status" value="1"/>
</dbReference>
<comment type="caution">
    <text evidence="10">The sequence shown here is derived from an EMBL/GenBank/DDBJ whole genome shotgun (WGS) entry which is preliminary data.</text>
</comment>
<evidence type="ECO:0000256" key="1">
    <source>
        <dbReference type="ARBA" id="ARBA00004651"/>
    </source>
</evidence>
<evidence type="ECO:0000256" key="6">
    <source>
        <dbReference type="ARBA" id="ARBA00022989"/>
    </source>
</evidence>
<keyword evidence="3" id="KW-1003">Cell membrane</keyword>
<evidence type="ECO:0000259" key="9">
    <source>
        <dbReference type="PROSITE" id="PS50928"/>
    </source>
</evidence>
<keyword evidence="5" id="KW-0029">Amino-acid transport</keyword>
<proteinExistence type="inferred from homology"/>
<reference evidence="10 11" key="1">
    <citation type="submission" date="2017-12" db="EMBL/GenBank/DDBJ databases">
        <title>Phylogenetic diversity of female urinary microbiome.</title>
        <authorList>
            <person name="Thomas-White K."/>
            <person name="Wolfe A.J."/>
        </authorList>
    </citation>
    <scope>NUCLEOTIDE SEQUENCE [LARGE SCALE GENOMIC DNA]</scope>
    <source>
        <strain evidence="10 11">UMB0844</strain>
    </source>
</reference>
<dbReference type="AlphaFoldDB" id="A0A2I1K957"/>
<dbReference type="Gene3D" id="1.10.3720.10">
    <property type="entry name" value="MetI-like"/>
    <property type="match status" value="1"/>
</dbReference>
<evidence type="ECO:0000313" key="10">
    <source>
        <dbReference type="EMBL" id="PKY92151.1"/>
    </source>
</evidence>
<evidence type="ECO:0000256" key="2">
    <source>
        <dbReference type="ARBA" id="ARBA00022448"/>
    </source>
</evidence>
<protein>
    <submittedName>
        <fullName evidence="10">Glutamine ABC transporter permease</fullName>
    </submittedName>
</protein>
<keyword evidence="11" id="KW-1185">Reference proteome</keyword>
<evidence type="ECO:0000256" key="4">
    <source>
        <dbReference type="ARBA" id="ARBA00022692"/>
    </source>
</evidence>
<keyword evidence="7 8" id="KW-0472">Membrane</keyword>
<dbReference type="InterPro" id="IPR010065">
    <property type="entry name" value="AA_ABC_transptr_permease_3TM"/>
</dbReference>
<dbReference type="InterPro" id="IPR035906">
    <property type="entry name" value="MetI-like_sf"/>
</dbReference>
<dbReference type="GO" id="GO:0006865">
    <property type="term" value="P:amino acid transport"/>
    <property type="evidence" value="ECO:0007669"/>
    <property type="project" value="UniProtKB-KW"/>
</dbReference>
<feature type="transmembrane region" description="Helical" evidence="8">
    <location>
        <begin position="12"/>
        <end position="37"/>
    </location>
</feature>
<feature type="transmembrane region" description="Helical" evidence="8">
    <location>
        <begin position="183"/>
        <end position="204"/>
    </location>
</feature>
<dbReference type="PANTHER" id="PTHR30614:SF7">
    <property type="entry name" value="GLUTAMINE ABC TRANSPORTER PERMEASE PROTEIN GLNM-RELATED"/>
    <property type="match status" value="1"/>
</dbReference>
<evidence type="ECO:0000256" key="3">
    <source>
        <dbReference type="ARBA" id="ARBA00022475"/>
    </source>
</evidence>
<dbReference type="FunFam" id="1.10.3720.10:FF:000033">
    <property type="entry name" value="Polar amino acid ABC transporter permease"/>
    <property type="match status" value="1"/>
</dbReference>
<feature type="domain" description="ABC transmembrane type-1" evidence="9">
    <location>
        <begin position="16"/>
        <end position="204"/>
    </location>
</feature>
<evidence type="ECO:0000256" key="8">
    <source>
        <dbReference type="RuleBase" id="RU363032"/>
    </source>
</evidence>
<name>A0A2I1K957_9LACT</name>
<dbReference type="PANTHER" id="PTHR30614">
    <property type="entry name" value="MEMBRANE COMPONENT OF AMINO ACID ABC TRANSPORTER"/>
    <property type="match status" value="1"/>
</dbReference>
<dbReference type="Pfam" id="PF00528">
    <property type="entry name" value="BPD_transp_1"/>
    <property type="match status" value="1"/>
</dbReference>
<comment type="subcellular location">
    <subcellularLocation>
        <location evidence="1 8">Cell membrane</location>
        <topology evidence="1 8">Multi-pass membrane protein</topology>
    </subcellularLocation>
</comment>
<dbReference type="InterPro" id="IPR000515">
    <property type="entry name" value="MetI-like"/>
</dbReference>
<evidence type="ECO:0000256" key="5">
    <source>
        <dbReference type="ARBA" id="ARBA00022970"/>
    </source>
</evidence>
<dbReference type="CDD" id="cd06261">
    <property type="entry name" value="TM_PBP2"/>
    <property type="match status" value="1"/>
</dbReference>
<dbReference type="GO" id="GO:0043190">
    <property type="term" value="C:ATP-binding cassette (ABC) transporter complex"/>
    <property type="evidence" value="ECO:0007669"/>
    <property type="project" value="InterPro"/>
</dbReference>
<keyword evidence="4 8" id="KW-0812">Transmembrane</keyword>
<dbReference type="SUPFAM" id="SSF161098">
    <property type="entry name" value="MetI-like"/>
    <property type="match status" value="1"/>
</dbReference>
<dbReference type="EMBL" id="PKGZ01000001">
    <property type="protein sequence ID" value="PKY92151.1"/>
    <property type="molecule type" value="Genomic_DNA"/>
</dbReference>
<comment type="similarity">
    <text evidence="8">Belongs to the binding-protein-dependent transport system permease family.</text>
</comment>
<organism evidence="10 11">
    <name type="scientific">Aerococcus christensenii</name>
    <dbReference type="NCBI Taxonomy" id="87541"/>
    <lineage>
        <taxon>Bacteria</taxon>
        <taxon>Bacillati</taxon>
        <taxon>Bacillota</taxon>
        <taxon>Bacilli</taxon>
        <taxon>Lactobacillales</taxon>
        <taxon>Aerococcaceae</taxon>
        <taxon>Aerococcus</taxon>
    </lineage>
</organism>